<reference evidence="2" key="1">
    <citation type="submission" date="2018-05" db="EMBL/GenBank/DDBJ databases">
        <title>Draft genome of Mucuna pruriens seed.</title>
        <authorList>
            <person name="Nnadi N.E."/>
            <person name="Vos R."/>
            <person name="Hasami M.H."/>
            <person name="Devisetty U.K."/>
            <person name="Aguiy J.C."/>
        </authorList>
    </citation>
    <scope>NUCLEOTIDE SEQUENCE [LARGE SCALE GENOMIC DNA]</scope>
    <source>
        <strain evidence="2">JCA_2017</strain>
    </source>
</reference>
<dbReference type="CDD" id="cd00170">
    <property type="entry name" value="SEC14"/>
    <property type="match status" value="1"/>
</dbReference>
<dbReference type="SMART" id="SM00516">
    <property type="entry name" value="SEC14"/>
    <property type="match status" value="1"/>
</dbReference>
<name>A0A371FAC5_MUCPR</name>
<dbReference type="AlphaFoldDB" id="A0A371FAC5"/>
<comment type="caution">
    <text evidence="2">The sequence shown here is derived from an EMBL/GenBank/DDBJ whole genome shotgun (WGS) entry which is preliminary data.</text>
</comment>
<evidence type="ECO:0000313" key="3">
    <source>
        <dbReference type="Proteomes" id="UP000257109"/>
    </source>
</evidence>
<evidence type="ECO:0000313" key="2">
    <source>
        <dbReference type="EMBL" id="RDX75246.1"/>
    </source>
</evidence>
<evidence type="ECO:0000259" key="1">
    <source>
        <dbReference type="SMART" id="SM00516"/>
    </source>
</evidence>
<sequence>MGGSSEEFSVLVLASDLGVDARPFLEHQRQEEEENWHDCSQYLSPDEDFSDLDLLQFIRLQGFDKNSIPILRIVGKYFPANVVSAERLKRYVLHKICSELPDGPFCVVYIHSTVQKEDNNPGITILRWIYEDLPSDFKDRLQTVYFLHPGLRSRLVMATLGRFFLSGGLYWKIKYVSRLQYLWDDIKKGDIEIPDFVKSHDDILENRPLTDYGIEPDPFHLTGMPSSTFAFGKYEERWAARDYVLPSHMMNTNPCTEWL</sequence>
<organism evidence="2 3">
    <name type="scientific">Mucuna pruriens</name>
    <name type="common">Velvet bean</name>
    <name type="synonym">Dolichos pruriens</name>
    <dbReference type="NCBI Taxonomy" id="157652"/>
    <lineage>
        <taxon>Eukaryota</taxon>
        <taxon>Viridiplantae</taxon>
        <taxon>Streptophyta</taxon>
        <taxon>Embryophyta</taxon>
        <taxon>Tracheophyta</taxon>
        <taxon>Spermatophyta</taxon>
        <taxon>Magnoliopsida</taxon>
        <taxon>eudicotyledons</taxon>
        <taxon>Gunneridae</taxon>
        <taxon>Pentapetalae</taxon>
        <taxon>rosids</taxon>
        <taxon>fabids</taxon>
        <taxon>Fabales</taxon>
        <taxon>Fabaceae</taxon>
        <taxon>Papilionoideae</taxon>
        <taxon>50 kb inversion clade</taxon>
        <taxon>NPAAA clade</taxon>
        <taxon>indigoferoid/millettioid clade</taxon>
        <taxon>Phaseoleae</taxon>
        <taxon>Mucuna</taxon>
    </lineage>
</organism>
<dbReference type="Pfam" id="PF13716">
    <property type="entry name" value="CRAL_TRIO_2"/>
    <property type="match status" value="1"/>
</dbReference>
<gene>
    <name evidence="2" type="ORF">CR513_44887</name>
</gene>
<accession>A0A371FAC5</accession>
<dbReference type="STRING" id="157652.A0A371FAC5"/>
<proteinExistence type="predicted"/>
<keyword evidence="3" id="KW-1185">Reference proteome</keyword>
<dbReference type="InterPro" id="IPR001251">
    <property type="entry name" value="CRAL-TRIO_dom"/>
</dbReference>
<dbReference type="OrthoDB" id="365077at2759"/>
<dbReference type="PANTHER" id="PTHR48411:SF1">
    <property type="entry name" value="OS01G0948300 PROTEIN"/>
    <property type="match status" value="1"/>
</dbReference>
<dbReference type="PANTHER" id="PTHR48411">
    <property type="entry name" value="OS01G0948300 PROTEIN"/>
    <property type="match status" value="1"/>
</dbReference>
<dbReference type="Gene3D" id="3.40.525.10">
    <property type="entry name" value="CRAL-TRIO lipid binding domain"/>
    <property type="match status" value="1"/>
</dbReference>
<feature type="non-terminal residue" evidence="2">
    <location>
        <position position="259"/>
    </location>
</feature>
<feature type="non-terminal residue" evidence="2">
    <location>
        <position position="1"/>
    </location>
</feature>
<dbReference type="Proteomes" id="UP000257109">
    <property type="component" value="Unassembled WGS sequence"/>
</dbReference>
<protein>
    <recommendedName>
        <fullName evidence="1">CRAL-TRIO domain-containing protein</fullName>
    </recommendedName>
</protein>
<dbReference type="EMBL" id="QJKJ01009889">
    <property type="protein sequence ID" value="RDX75246.1"/>
    <property type="molecule type" value="Genomic_DNA"/>
</dbReference>
<feature type="domain" description="CRAL-TRIO" evidence="1">
    <location>
        <begin position="51"/>
        <end position="200"/>
    </location>
</feature>
<dbReference type="InterPro" id="IPR036865">
    <property type="entry name" value="CRAL-TRIO_dom_sf"/>
</dbReference>